<gene>
    <name evidence="2" type="ORF">mMyoMyo1_009542</name>
</gene>
<keyword evidence="3" id="KW-1185">Reference proteome</keyword>
<dbReference type="EMBL" id="JABWUV010000019">
    <property type="protein sequence ID" value="KAF6285991.1"/>
    <property type="molecule type" value="Genomic_DNA"/>
</dbReference>
<organism evidence="2 3">
    <name type="scientific">Myotis myotis</name>
    <name type="common">Greater mouse-eared bat</name>
    <name type="synonym">Vespertilio myotis</name>
    <dbReference type="NCBI Taxonomy" id="51298"/>
    <lineage>
        <taxon>Eukaryota</taxon>
        <taxon>Metazoa</taxon>
        <taxon>Chordata</taxon>
        <taxon>Craniata</taxon>
        <taxon>Vertebrata</taxon>
        <taxon>Euteleostomi</taxon>
        <taxon>Mammalia</taxon>
        <taxon>Eutheria</taxon>
        <taxon>Laurasiatheria</taxon>
        <taxon>Chiroptera</taxon>
        <taxon>Yangochiroptera</taxon>
        <taxon>Vespertilionidae</taxon>
        <taxon>Myotis</taxon>
    </lineage>
</organism>
<comment type="caution">
    <text evidence="2">The sequence shown here is derived from an EMBL/GenBank/DDBJ whole genome shotgun (WGS) entry which is preliminary data.</text>
</comment>
<name>A0A7J7SC69_MYOMY</name>
<feature type="region of interest" description="Disordered" evidence="1">
    <location>
        <begin position="1"/>
        <end position="86"/>
    </location>
</feature>
<dbReference type="AlphaFoldDB" id="A0A7J7SC69"/>
<sequence length="136" mass="14428">MEPEVTGRGGKDATTRQAPLKGGPPSPCLPGPANAFGNNSIWQAGAKVPTETQTPRDPEGSFLWPPGGTPPAPSPRSWWAPWPPGPSRRLLAPLPAPAAFIPLIFLCSPARQGFVWVNGKITAILQQCNQSQFSKP</sequence>
<protein>
    <submittedName>
        <fullName evidence="2">Uncharacterized protein</fullName>
    </submittedName>
</protein>
<evidence type="ECO:0000313" key="2">
    <source>
        <dbReference type="EMBL" id="KAF6285991.1"/>
    </source>
</evidence>
<reference evidence="2 3" key="1">
    <citation type="journal article" date="2020" name="Nature">
        <title>Six reference-quality genomes reveal evolution of bat adaptations.</title>
        <authorList>
            <person name="Jebb D."/>
            <person name="Huang Z."/>
            <person name="Pippel M."/>
            <person name="Hughes G.M."/>
            <person name="Lavrichenko K."/>
            <person name="Devanna P."/>
            <person name="Winkler S."/>
            <person name="Jermiin L.S."/>
            <person name="Skirmuntt E.C."/>
            <person name="Katzourakis A."/>
            <person name="Burkitt-Gray L."/>
            <person name="Ray D.A."/>
            <person name="Sullivan K.A.M."/>
            <person name="Roscito J.G."/>
            <person name="Kirilenko B.M."/>
            <person name="Davalos L.M."/>
            <person name="Corthals A.P."/>
            <person name="Power M.L."/>
            <person name="Jones G."/>
            <person name="Ransome R.D."/>
            <person name="Dechmann D.K.N."/>
            <person name="Locatelli A.G."/>
            <person name="Puechmaille S.J."/>
            <person name="Fedrigo O."/>
            <person name="Jarvis E.D."/>
            <person name="Hiller M."/>
            <person name="Vernes S.C."/>
            <person name="Myers E.W."/>
            <person name="Teeling E.C."/>
        </authorList>
    </citation>
    <scope>NUCLEOTIDE SEQUENCE [LARGE SCALE GENOMIC DNA]</scope>
    <source>
        <strain evidence="2">MMyoMyo1</strain>
        <tissue evidence="2">Flight muscle</tissue>
    </source>
</reference>
<evidence type="ECO:0000313" key="3">
    <source>
        <dbReference type="Proteomes" id="UP000527355"/>
    </source>
</evidence>
<dbReference type="Proteomes" id="UP000527355">
    <property type="component" value="Unassembled WGS sequence"/>
</dbReference>
<accession>A0A7J7SC69</accession>
<evidence type="ECO:0000256" key="1">
    <source>
        <dbReference type="SAM" id="MobiDB-lite"/>
    </source>
</evidence>
<proteinExistence type="predicted"/>